<feature type="chain" id="PRO_5047297367" evidence="2">
    <location>
        <begin position="23"/>
        <end position="414"/>
    </location>
</feature>
<gene>
    <name evidence="3" type="ORF">J2W40_001798</name>
</gene>
<dbReference type="InterPro" id="IPR010131">
    <property type="entry name" value="MdtP/NodT-like"/>
</dbReference>
<dbReference type="Proteomes" id="UP001267638">
    <property type="component" value="Unassembled WGS sequence"/>
</dbReference>
<dbReference type="Gene3D" id="1.20.1600.10">
    <property type="entry name" value="Outer membrane efflux proteins (OEP)"/>
    <property type="match status" value="1"/>
</dbReference>
<name>A0ABU1X079_SPHXE</name>
<keyword evidence="4" id="KW-1185">Reference proteome</keyword>
<proteinExistence type="inferred from homology"/>
<dbReference type="Pfam" id="PF02321">
    <property type="entry name" value="OEP"/>
    <property type="match status" value="2"/>
</dbReference>
<comment type="similarity">
    <text evidence="1">Belongs to the outer membrane factor (OMF) (TC 1.B.17) family.</text>
</comment>
<dbReference type="EMBL" id="JAVDWV010000007">
    <property type="protein sequence ID" value="MDR7154980.1"/>
    <property type="molecule type" value="Genomic_DNA"/>
</dbReference>
<organism evidence="3 4">
    <name type="scientific">Sphingobium xenophagum</name>
    <dbReference type="NCBI Taxonomy" id="121428"/>
    <lineage>
        <taxon>Bacteria</taxon>
        <taxon>Pseudomonadati</taxon>
        <taxon>Pseudomonadota</taxon>
        <taxon>Alphaproteobacteria</taxon>
        <taxon>Sphingomonadales</taxon>
        <taxon>Sphingomonadaceae</taxon>
        <taxon>Sphingobium</taxon>
    </lineage>
</organism>
<evidence type="ECO:0000256" key="1">
    <source>
        <dbReference type="ARBA" id="ARBA00007613"/>
    </source>
</evidence>
<feature type="signal peptide" evidence="2">
    <location>
        <begin position="1"/>
        <end position="22"/>
    </location>
</feature>
<dbReference type="PANTHER" id="PTHR30203">
    <property type="entry name" value="OUTER MEMBRANE CATION EFFLUX PROTEIN"/>
    <property type="match status" value="1"/>
</dbReference>
<reference evidence="3 4" key="1">
    <citation type="submission" date="2023-07" db="EMBL/GenBank/DDBJ databases">
        <title>Sorghum-associated microbial communities from plants grown in Nebraska, USA.</title>
        <authorList>
            <person name="Schachtman D."/>
        </authorList>
    </citation>
    <scope>NUCLEOTIDE SEQUENCE [LARGE SCALE GENOMIC DNA]</scope>
    <source>
        <strain evidence="3 4">4256</strain>
    </source>
</reference>
<sequence length="414" mass="43280">MKRIFAACLAVSCCTSAFTARADEPSFTLAQALERAGATSPAIESGAAGVLAAQAARSVAGLRPNPELNIQTENVAGSGDYRGFRSAETTAQVTLPLELGGKRPARVALANAQQDRAQIEQAVIVADLRLAVTQAYVTAVSAAERASVAQRQVAIAAEALRAAQARVRAGRASPLEAQRAELAHLNAQATQEQAERLANVARANLGRLIGGPVAGTLDLRWFETLAVAGPVDRAAVSDMLTARAAALDVATADAQVRLAGAQRVPDLQLFAGPRRLSGSNDTAMLMGINIPLQIFDNGGAAQAQARAERQRADATRRMTEIQLDQAIASADAEVANAEIAARIASGPALAAAQEAARIARIGYREGRFGQIDLIEAERALLDTRMAAIDALATYHDASARRDRLVAPASLFAKD</sequence>
<dbReference type="SUPFAM" id="SSF56954">
    <property type="entry name" value="Outer membrane efflux proteins (OEP)"/>
    <property type="match status" value="1"/>
</dbReference>
<evidence type="ECO:0000256" key="2">
    <source>
        <dbReference type="SAM" id="SignalP"/>
    </source>
</evidence>
<dbReference type="InterPro" id="IPR003423">
    <property type="entry name" value="OMP_efflux"/>
</dbReference>
<protein>
    <submittedName>
        <fullName evidence="3">Cobalt-zinc-cadmium efflux system outer membrane protein</fullName>
    </submittedName>
</protein>
<dbReference type="PANTHER" id="PTHR30203:SF24">
    <property type="entry name" value="BLR4935 PROTEIN"/>
    <property type="match status" value="1"/>
</dbReference>
<evidence type="ECO:0000313" key="3">
    <source>
        <dbReference type="EMBL" id="MDR7154980.1"/>
    </source>
</evidence>
<dbReference type="RefSeq" id="WP_310223743.1">
    <property type="nucleotide sequence ID" value="NZ_JAVDWV010000007.1"/>
</dbReference>
<keyword evidence="2" id="KW-0732">Signal</keyword>
<comment type="caution">
    <text evidence="3">The sequence shown here is derived from an EMBL/GenBank/DDBJ whole genome shotgun (WGS) entry which is preliminary data.</text>
</comment>
<accession>A0ABU1X079</accession>
<evidence type="ECO:0000313" key="4">
    <source>
        <dbReference type="Proteomes" id="UP001267638"/>
    </source>
</evidence>